<accession>A0A0F9AXN4</accession>
<dbReference type="Gene3D" id="3.40.50.150">
    <property type="entry name" value="Vaccinia Virus protein VP39"/>
    <property type="match status" value="1"/>
</dbReference>
<dbReference type="SUPFAM" id="SSF53335">
    <property type="entry name" value="S-adenosyl-L-methionine-dependent methyltransferases"/>
    <property type="match status" value="1"/>
</dbReference>
<gene>
    <name evidence="1" type="ORF">LCGC14_2857220</name>
</gene>
<sequence>MNTRLHAVDAMRVTEDVAHGSNEHWVVEGFTVDNAGHQIAQLEALCDSGRSCPPGRYTRLLRRCEGRARRELIMSDTPDELRDIIGVFRMVQQLKARRIVVNGLGLGCVLKGFLALDHVEHVDVVEISQELVDLMTELAPWVIDPRVHVHVADAYEMRWPVGTRWDVAWHDVWDELCEDNLSQIGRLNRMYGGRVDFQEAWGHEFLKYQRQRGRSAWGW</sequence>
<name>A0A0F9AXN4_9ZZZZ</name>
<proteinExistence type="predicted"/>
<evidence type="ECO:0000313" key="1">
    <source>
        <dbReference type="EMBL" id="KKK77081.1"/>
    </source>
</evidence>
<organism evidence="1">
    <name type="scientific">marine sediment metagenome</name>
    <dbReference type="NCBI Taxonomy" id="412755"/>
    <lineage>
        <taxon>unclassified sequences</taxon>
        <taxon>metagenomes</taxon>
        <taxon>ecological metagenomes</taxon>
    </lineage>
</organism>
<dbReference type="AlphaFoldDB" id="A0A0F9AXN4"/>
<comment type="caution">
    <text evidence="1">The sequence shown here is derived from an EMBL/GenBank/DDBJ whole genome shotgun (WGS) entry which is preliminary data.</text>
</comment>
<protein>
    <recommendedName>
        <fullName evidence="2">PABS domain-containing protein</fullName>
    </recommendedName>
</protein>
<evidence type="ECO:0008006" key="2">
    <source>
        <dbReference type="Google" id="ProtNLM"/>
    </source>
</evidence>
<dbReference type="InterPro" id="IPR029063">
    <property type="entry name" value="SAM-dependent_MTases_sf"/>
</dbReference>
<dbReference type="EMBL" id="LAZR01055127">
    <property type="protein sequence ID" value="KKK77081.1"/>
    <property type="molecule type" value="Genomic_DNA"/>
</dbReference>
<reference evidence="1" key="1">
    <citation type="journal article" date="2015" name="Nature">
        <title>Complex archaea that bridge the gap between prokaryotes and eukaryotes.</title>
        <authorList>
            <person name="Spang A."/>
            <person name="Saw J.H."/>
            <person name="Jorgensen S.L."/>
            <person name="Zaremba-Niedzwiedzka K."/>
            <person name="Martijn J."/>
            <person name="Lind A.E."/>
            <person name="van Eijk R."/>
            <person name="Schleper C."/>
            <person name="Guy L."/>
            <person name="Ettema T.J."/>
        </authorList>
    </citation>
    <scope>NUCLEOTIDE SEQUENCE</scope>
</reference>